<feature type="transmembrane region" description="Helical" evidence="6">
    <location>
        <begin position="276"/>
        <end position="295"/>
    </location>
</feature>
<evidence type="ECO:0000256" key="1">
    <source>
        <dbReference type="ARBA" id="ARBA00022692"/>
    </source>
</evidence>
<dbReference type="AlphaFoldDB" id="A0A171CX48"/>
<dbReference type="GO" id="GO:0007165">
    <property type="term" value="P:signal transduction"/>
    <property type="evidence" value="ECO:0007669"/>
    <property type="project" value="UniProtKB-KW"/>
</dbReference>
<dbReference type="SMART" id="SM00283">
    <property type="entry name" value="MA"/>
    <property type="match status" value="1"/>
</dbReference>
<reference evidence="9 10" key="1">
    <citation type="journal article" date="2016" name="Genome Announc.">
        <title>Draft Genome Sequence of Planomonospora sphaerica JCM9374, a Rare Actinomycete.</title>
        <authorList>
            <person name="Dohra H."/>
            <person name="Suzuki T."/>
            <person name="Inoue Y."/>
            <person name="Kodani S."/>
        </authorList>
    </citation>
    <scope>NUCLEOTIDE SEQUENCE [LARGE SCALE GENOMIC DNA]</scope>
    <source>
        <strain evidence="9 10">JCM 9374</strain>
    </source>
</reference>
<comment type="similarity">
    <text evidence="4">Belongs to the methyl-accepting chemotaxis (MCP) protein family.</text>
</comment>
<dbReference type="Pfam" id="PF07238">
    <property type="entry name" value="PilZ"/>
    <property type="match status" value="1"/>
</dbReference>
<dbReference type="RefSeq" id="WP_068897413.1">
    <property type="nucleotide sequence ID" value="NZ_BDCX01000006.1"/>
</dbReference>
<name>A0A171CX48_9ACTN</name>
<dbReference type="Gene3D" id="6.10.340.10">
    <property type="match status" value="1"/>
</dbReference>
<keyword evidence="10" id="KW-1185">Reference proteome</keyword>
<sequence>MKSGRLHAGTPLAGLVVLLVVALGFLAQRQITVSAFDRIEADEVAQDAQRIRIALDYEIRLLADYGATNSIWDGSFTDVRTADRAAFEEDFPPRDVQRIYGVDGVVGTGPDGRPRVGGLAGPQAGFVPLPAELARPELLRQLFDIDGGAGAARCGVVRTTGSPLLYCGFASHRGDGGGAPAGGLIYFKTLGTARLAMLGEQIGLPVELADHAAPANGRSLVLSGRLGELKVTTGTVDEDRIGLSVTVPTTAGPPILIGAVRERPIHATATATLRTVFLLTAAAAVLLFGAVLVLVRRGVRRRVGPLLRTAEAVITSGDRSLRVRSDDRGEIGALGRAIDTMLETIAGQDTELERAATAREEQLRAAYVERRLNEQQARRRAQEMINSSIATIMDELQVVVDKTGEVRGTAGTIDEQVGVTDTVAHRVVEQAHRANGAIEQLEESLHKVDGIAHIISNVAAQTHLLALNATIEAVHAGEAGQGFAVVAGEVKDLAAATTRSTEEITAIIRSLEDNATAVTGALAAMSGGIGSLDEATSQVGMMTRRQHTSVDLLNEYLERAIGRISAMARLSEQLERRDSPRAAISAKAWIRAAGHRHPAQLLDLSAAGAHLSGSRGIPLTTGDHVEIDIPLEGGAPMKLKAEIVHHMTREDTAELGLRFTEVPPAAAGRIRHYVMGTLAGRD</sequence>
<dbReference type="Pfam" id="PF00015">
    <property type="entry name" value="MCPsignal"/>
    <property type="match status" value="1"/>
</dbReference>
<dbReference type="GO" id="GO:0016020">
    <property type="term" value="C:membrane"/>
    <property type="evidence" value="ECO:0007669"/>
    <property type="project" value="InterPro"/>
</dbReference>
<dbReference type="PANTHER" id="PTHR32089">
    <property type="entry name" value="METHYL-ACCEPTING CHEMOTAXIS PROTEIN MCPB"/>
    <property type="match status" value="1"/>
</dbReference>
<gene>
    <name evidence="9" type="ORF">PS9374_03013</name>
</gene>
<evidence type="ECO:0000256" key="4">
    <source>
        <dbReference type="ARBA" id="ARBA00029447"/>
    </source>
</evidence>
<evidence type="ECO:0000313" key="9">
    <source>
        <dbReference type="EMBL" id="GAT67360.1"/>
    </source>
</evidence>
<organism evidence="9 10">
    <name type="scientific">Planomonospora sphaerica</name>
    <dbReference type="NCBI Taxonomy" id="161355"/>
    <lineage>
        <taxon>Bacteria</taxon>
        <taxon>Bacillati</taxon>
        <taxon>Actinomycetota</taxon>
        <taxon>Actinomycetes</taxon>
        <taxon>Streptosporangiales</taxon>
        <taxon>Streptosporangiaceae</taxon>
        <taxon>Planomonospora</taxon>
    </lineage>
</organism>
<dbReference type="EMBL" id="BDCX01000006">
    <property type="protein sequence ID" value="GAT67360.1"/>
    <property type="molecule type" value="Genomic_DNA"/>
</dbReference>
<evidence type="ECO:0000256" key="5">
    <source>
        <dbReference type="PROSITE-ProRule" id="PRU00284"/>
    </source>
</evidence>
<dbReference type="InterPro" id="IPR003660">
    <property type="entry name" value="HAMP_dom"/>
</dbReference>
<dbReference type="InterPro" id="IPR004089">
    <property type="entry name" value="MCPsignal_dom"/>
</dbReference>
<evidence type="ECO:0000256" key="3">
    <source>
        <dbReference type="ARBA" id="ARBA00023224"/>
    </source>
</evidence>
<evidence type="ECO:0000313" key="10">
    <source>
        <dbReference type="Proteomes" id="UP000077701"/>
    </source>
</evidence>
<evidence type="ECO:0000256" key="6">
    <source>
        <dbReference type="SAM" id="Phobius"/>
    </source>
</evidence>
<dbReference type="SUPFAM" id="SSF58104">
    <property type="entry name" value="Methyl-accepting chemotaxis protein (MCP) signaling domain"/>
    <property type="match status" value="1"/>
</dbReference>
<dbReference type="Proteomes" id="UP000077701">
    <property type="component" value="Unassembled WGS sequence"/>
</dbReference>
<evidence type="ECO:0000259" key="8">
    <source>
        <dbReference type="PROSITE" id="PS50885"/>
    </source>
</evidence>
<keyword evidence="6" id="KW-0472">Membrane</keyword>
<accession>A0A171CX48</accession>
<dbReference type="InterPro" id="IPR009875">
    <property type="entry name" value="PilZ_domain"/>
</dbReference>
<evidence type="ECO:0000259" key="7">
    <source>
        <dbReference type="PROSITE" id="PS50111"/>
    </source>
</evidence>
<dbReference type="SUPFAM" id="SSF141371">
    <property type="entry name" value="PilZ domain-like"/>
    <property type="match status" value="1"/>
</dbReference>
<dbReference type="Gene3D" id="1.10.287.950">
    <property type="entry name" value="Methyl-accepting chemotaxis protein"/>
    <property type="match status" value="1"/>
</dbReference>
<keyword evidence="2 6" id="KW-1133">Transmembrane helix</keyword>
<protein>
    <submittedName>
        <fullName evidence="9">Methyl-accepting chemotaxis serine transducer</fullName>
    </submittedName>
</protein>
<dbReference type="GO" id="GO:0035438">
    <property type="term" value="F:cyclic-di-GMP binding"/>
    <property type="evidence" value="ECO:0007669"/>
    <property type="project" value="InterPro"/>
</dbReference>
<feature type="domain" description="HAMP" evidence="8">
    <location>
        <begin position="297"/>
        <end position="350"/>
    </location>
</feature>
<dbReference type="Gene3D" id="2.40.10.220">
    <property type="entry name" value="predicted glycosyltransferase like domains"/>
    <property type="match status" value="1"/>
</dbReference>
<dbReference type="Pfam" id="PF05228">
    <property type="entry name" value="CHASE4"/>
    <property type="match status" value="1"/>
</dbReference>
<dbReference type="PANTHER" id="PTHR32089:SF112">
    <property type="entry name" value="LYSOZYME-LIKE PROTEIN-RELATED"/>
    <property type="match status" value="1"/>
</dbReference>
<dbReference type="OrthoDB" id="3275842at2"/>
<feature type="domain" description="Methyl-accepting transducer" evidence="7">
    <location>
        <begin position="357"/>
        <end position="573"/>
    </location>
</feature>
<keyword evidence="1 6" id="KW-0812">Transmembrane</keyword>
<dbReference type="CDD" id="cd06225">
    <property type="entry name" value="HAMP"/>
    <property type="match status" value="1"/>
</dbReference>
<keyword evidence="3 5" id="KW-0807">Transducer</keyword>
<dbReference type="STRING" id="161355.PS9374_03013"/>
<dbReference type="PROSITE" id="PS50885">
    <property type="entry name" value="HAMP"/>
    <property type="match status" value="1"/>
</dbReference>
<comment type="caution">
    <text evidence="9">The sequence shown here is derived from an EMBL/GenBank/DDBJ whole genome shotgun (WGS) entry which is preliminary data.</text>
</comment>
<evidence type="ECO:0000256" key="2">
    <source>
        <dbReference type="ARBA" id="ARBA00022989"/>
    </source>
</evidence>
<dbReference type="PROSITE" id="PS50111">
    <property type="entry name" value="CHEMOTAXIS_TRANSDUC_2"/>
    <property type="match status" value="1"/>
</dbReference>
<dbReference type="InterPro" id="IPR007892">
    <property type="entry name" value="CHASE4"/>
</dbReference>
<proteinExistence type="inferred from homology"/>
<reference evidence="10" key="2">
    <citation type="submission" date="2016-04" db="EMBL/GenBank/DDBJ databases">
        <title>Planomonospora sphaerica JCM9374 whole genome shotgun sequence.</title>
        <authorList>
            <person name="Suzuki T."/>
            <person name="Dohra H."/>
            <person name="Kodani S."/>
        </authorList>
    </citation>
    <scope>NUCLEOTIDE SEQUENCE [LARGE SCALE GENOMIC DNA]</scope>
    <source>
        <strain evidence="10">JCM 9374</strain>
    </source>
</reference>